<dbReference type="InterPro" id="IPR011604">
    <property type="entry name" value="PDDEXK-like_dom_sf"/>
</dbReference>
<dbReference type="InterPro" id="IPR038726">
    <property type="entry name" value="PDDEXK_AddAB-type"/>
</dbReference>
<gene>
    <name evidence="2" type="ORF">A2Y99_01330</name>
</gene>
<dbReference type="EMBL" id="MFIY01000045">
    <property type="protein sequence ID" value="OGF99661.1"/>
    <property type="molecule type" value="Genomic_DNA"/>
</dbReference>
<evidence type="ECO:0000313" key="2">
    <source>
        <dbReference type="EMBL" id="OGF99661.1"/>
    </source>
</evidence>
<protein>
    <recommendedName>
        <fullName evidence="1">PD-(D/E)XK endonuclease-like domain-containing protein</fullName>
    </recommendedName>
</protein>
<reference evidence="2 3" key="1">
    <citation type="journal article" date="2016" name="Nat. Commun.">
        <title>Thousands of microbial genomes shed light on interconnected biogeochemical processes in an aquifer system.</title>
        <authorList>
            <person name="Anantharaman K."/>
            <person name="Brown C.T."/>
            <person name="Hug L.A."/>
            <person name="Sharon I."/>
            <person name="Castelle C.J."/>
            <person name="Probst A.J."/>
            <person name="Thomas B.C."/>
            <person name="Singh A."/>
            <person name="Wilkins M.J."/>
            <person name="Karaoz U."/>
            <person name="Brodie E.L."/>
            <person name="Williams K.H."/>
            <person name="Hubbard S.S."/>
            <person name="Banfield J.F."/>
        </authorList>
    </citation>
    <scope>NUCLEOTIDE SEQUENCE [LARGE SCALE GENOMIC DNA]</scope>
</reference>
<sequence length="289" mass="33684">MTRDKYSAVWVSHSSISDFIKCPKAYYYHNVYRNPKSGNKVTLINPPLALGQTVHEVLESLSSLPVEKRFREPLMSKFDLVWKKVSGEKGGFENIDEEYKYKKRGMEMIRRVWESPGPLAKLAVKIKMDLPYFWLSEEDNIILCGKIDWLEYLSETDSIHIIDFKTSKKEENNNSLQLSIYYLLVQNCQKRNVTVISYWYLDKDKLPQKKSIPDMDKSREEILKIAKEIKLARQLSRFVCPKKTGCIFCKPFEQIVSGNAELVGLNNYRQEVYVLNKSRGSESKDSIII</sequence>
<organism evidence="2 3">
    <name type="scientific">Candidatus Gottesmanbacteria bacterium RBG_13_37_7</name>
    <dbReference type="NCBI Taxonomy" id="1798369"/>
    <lineage>
        <taxon>Bacteria</taxon>
        <taxon>Candidatus Gottesmaniibacteriota</taxon>
    </lineage>
</organism>
<accession>A0A1F5YIG7</accession>
<proteinExistence type="predicted"/>
<dbReference type="Pfam" id="PF12705">
    <property type="entry name" value="PDDEXK_1"/>
    <property type="match status" value="1"/>
</dbReference>
<feature type="domain" description="PD-(D/E)XK endonuclease-like" evidence="1">
    <location>
        <begin position="11"/>
        <end position="249"/>
    </location>
</feature>
<evidence type="ECO:0000259" key="1">
    <source>
        <dbReference type="Pfam" id="PF12705"/>
    </source>
</evidence>
<dbReference type="Proteomes" id="UP000178230">
    <property type="component" value="Unassembled WGS sequence"/>
</dbReference>
<evidence type="ECO:0000313" key="3">
    <source>
        <dbReference type="Proteomes" id="UP000178230"/>
    </source>
</evidence>
<dbReference type="AlphaFoldDB" id="A0A1F5YIG7"/>
<comment type="caution">
    <text evidence="2">The sequence shown here is derived from an EMBL/GenBank/DDBJ whole genome shotgun (WGS) entry which is preliminary data.</text>
</comment>
<dbReference type="Gene3D" id="3.90.320.10">
    <property type="match status" value="1"/>
</dbReference>
<name>A0A1F5YIG7_9BACT</name>